<proteinExistence type="predicted"/>
<comment type="caution">
    <text evidence="1">The sequence shown here is derived from an EMBL/GenBank/DDBJ whole genome shotgun (WGS) entry which is preliminary data.</text>
</comment>
<gene>
    <name evidence="1" type="ORF">DERP_007448</name>
</gene>
<sequence length="99" mass="10884">MFAVHRMHVANVPDVMVNVVNVDFLDEIPNKCIKDPINICRVEIVAAVELFDCTISLISIKSFVNDNEFGLLNCSVTINDDESSKSIDIVDCILISGGN</sequence>
<dbReference type="EMBL" id="NJHN03000077">
    <property type="protein sequence ID" value="KAH9417450.1"/>
    <property type="molecule type" value="Genomic_DNA"/>
</dbReference>
<organism evidence="1 2">
    <name type="scientific">Dermatophagoides pteronyssinus</name>
    <name type="common">European house dust mite</name>
    <dbReference type="NCBI Taxonomy" id="6956"/>
    <lineage>
        <taxon>Eukaryota</taxon>
        <taxon>Metazoa</taxon>
        <taxon>Ecdysozoa</taxon>
        <taxon>Arthropoda</taxon>
        <taxon>Chelicerata</taxon>
        <taxon>Arachnida</taxon>
        <taxon>Acari</taxon>
        <taxon>Acariformes</taxon>
        <taxon>Sarcoptiformes</taxon>
        <taxon>Astigmata</taxon>
        <taxon>Psoroptidia</taxon>
        <taxon>Analgoidea</taxon>
        <taxon>Pyroglyphidae</taxon>
        <taxon>Dermatophagoidinae</taxon>
        <taxon>Dermatophagoides</taxon>
    </lineage>
</organism>
<reference evidence="1 2" key="2">
    <citation type="journal article" date="2022" name="Mol. Biol. Evol.">
        <title>Comparative Genomics Reveals Insights into the Divergent Evolution of Astigmatic Mites and Household Pest Adaptations.</title>
        <authorList>
            <person name="Xiong Q."/>
            <person name="Wan A.T."/>
            <person name="Liu X."/>
            <person name="Fung C.S."/>
            <person name="Xiao X."/>
            <person name="Malainual N."/>
            <person name="Hou J."/>
            <person name="Wang L."/>
            <person name="Wang M."/>
            <person name="Yang K.Y."/>
            <person name="Cui Y."/>
            <person name="Leung E.L."/>
            <person name="Nong W."/>
            <person name="Shin S.K."/>
            <person name="Au S.W."/>
            <person name="Jeong K.Y."/>
            <person name="Chew F.T."/>
            <person name="Hui J.H."/>
            <person name="Leung T.F."/>
            <person name="Tungtrongchitr A."/>
            <person name="Zhong N."/>
            <person name="Liu Z."/>
            <person name="Tsui S.K."/>
        </authorList>
    </citation>
    <scope>NUCLEOTIDE SEQUENCE [LARGE SCALE GENOMIC DNA]</scope>
    <source>
        <strain evidence="1">Derp</strain>
    </source>
</reference>
<evidence type="ECO:0000313" key="2">
    <source>
        <dbReference type="Proteomes" id="UP000887458"/>
    </source>
</evidence>
<keyword evidence="2" id="KW-1185">Reference proteome</keyword>
<protein>
    <submittedName>
        <fullName evidence="1">Uncharacterized protein</fullName>
    </submittedName>
</protein>
<accession>A0ABQ8J508</accession>
<reference evidence="1 2" key="1">
    <citation type="journal article" date="2018" name="J. Allergy Clin. Immunol.">
        <title>High-quality assembly of Dermatophagoides pteronyssinus genome and transcriptome reveals a wide range of novel allergens.</title>
        <authorList>
            <person name="Liu X.Y."/>
            <person name="Yang K.Y."/>
            <person name="Wang M.Q."/>
            <person name="Kwok J.S."/>
            <person name="Zeng X."/>
            <person name="Yang Z."/>
            <person name="Xiao X.J."/>
            <person name="Lau C.P."/>
            <person name="Li Y."/>
            <person name="Huang Z.M."/>
            <person name="Ba J.G."/>
            <person name="Yim A.K."/>
            <person name="Ouyang C.Y."/>
            <person name="Ngai S.M."/>
            <person name="Chan T.F."/>
            <person name="Leung E.L."/>
            <person name="Liu L."/>
            <person name="Liu Z.G."/>
            <person name="Tsui S.K."/>
        </authorList>
    </citation>
    <scope>NUCLEOTIDE SEQUENCE [LARGE SCALE GENOMIC DNA]</scope>
    <source>
        <strain evidence="1">Derp</strain>
    </source>
</reference>
<evidence type="ECO:0000313" key="1">
    <source>
        <dbReference type="EMBL" id="KAH9417450.1"/>
    </source>
</evidence>
<dbReference type="Proteomes" id="UP000887458">
    <property type="component" value="Unassembled WGS sequence"/>
</dbReference>
<name>A0ABQ8J508_DERPT</name>